<dbReference type="Proteomes" id="UP001387447">
    <property type="component" value="Unassembled WGS sequence"/>
</dbReference>
<keyword evidence="2" id="KW-1185">Reference proteome</keyword>
<comment type="caution">
    <text evidence="1">The sequence shown here is derived from an EMBL/GenBank/DDBJ whole genome shotgun (WGS) entry which is preliminary data.</text>
</comment>
<accession>A0ABU9ETZ0</accession>
<sequence length="66" mass="7595">MIEIKAVYWVSPSFHPTYKCWVKPNLPRAIAYLSRLGGGNGTQHHHLSVILGFTEFHPTYQERSLI</sequence>
<name>A0ABU9ETZ0_LIMFS</name>
<evidence type="ECO:0000313" key="1">
    <source>
        <dbReference type="EMBL" id="MEK9514869.1"/>
    </source>
</evidence>
<organism evidence="1 2">
    <name type="scientific">Limnospira fusiformis PMC 851.14</name>
    <dbReference type="NCBI Taxonomy" id="2219512"/>
    <lineage>
        <taxon>Bacteria</taxon>
        <taxon>Bacillati</taxon>
        <taxon>Cyanobacteriota</taxon>
        <taxon>Cyanophyceae</taxon>
        <taxon>Oscillatoriophycideae</taxon>
        <taxon>Oscillatoriales</taxon>
        <taxon>Sirenicapillariaceae</taxon>
        <taxon>Limnospira</taxon>
    </lineage>
</organism>
<protein>
    <submittedName>
        <fullName evidence="1">Uncharacterized protein</fullName>
    </submittedName>
</protein>
<evidence type="ECO:0000313" key="2">
    <source>
        <dbReference type="Proteomes" id="UP001387447"/>
    </source>
</evidence>
<dbReference type="RefSeq" id="WP_368663271.1">
    <property type="nucleotide sequence ID" value="NZ_JBBWYZ010000027.1"/>
</dbReference>
<proteinExistence type="predicted"/>
<gene>
    <name evidence="1" type="ORF">AAEJ74_25390</name>
</gene>
<reference evidence="1 2" key="1">
    <citation type="journal article" date="2024" name="Front. Microbiol.">
        <title>Transcriptomic insights into the dominance of two phototrophs throughout the water column of a tropical hypersaline-alkaline crater lake (Dziani Dzaha, Mayotte).</title>
        <authorList>
            <person name="Duperron S."/>
            <person name="Halary S."/>
            <person name="Bouly J.-P."/>
            <person name="Roussel T."/>
            <person name="Hugoni M."/>
            <person name="Bruto M."/>
            <person name="Oger P."/>
            <person name="Duval C."/>
            <person name="Woo A."/>
            <person name="Jezequiel D."/>
            <person name="Ader M."/>
            <person name="Leboulanger C."/>
            <person name="Agogue H."/>
            <person name="Grossi V."/>
            <person name="Trousselier M."/>
            <person name="Bernard C."/>
        </authorList>
    </citation>
    <scope>NUCLEOTIDE SEQUENCE [LARGE SCALE GENOMIC DNA]</scope>
    <source>
        <strain evidence="1 2">PMC 851.14</strain>
    </source>
</reference>
<dbReference type="EMBL" id="JBBWYZ010000027">
    <property type="protein sequence ID" value="MEK9514869.1"/>
    <property type="molecule type" value="Genomic_DNA"/>
</dbReference>